<feature type="non-terminal residue" evidence="1">
    <location>
        <position position="38"/>
    </location>
</feature>
<dbReference type="EMBL" id="LAZR01060406">
    <property type="protein sequence ID" value="KKK65739.1"/>
    <property type="molecule type" value="Genomic_DNA"/>
</dbReference>
<evidence type="ECO:0000313" key="1">
    <source>
        <dbReference type="EMBL" id="KKK65739.1"/>
    </source>
</evidence>
<comment type="caution">
    <text evidence="1">The sequence shown here is derived from an EMBL/GenBank/DDBJ whole genome shotgun (WGS) entry which is preliminary data.</text>
</comment>
<gene>
    <name evidence="1" type="ORF">LCGC14_2971140</name>
</gene>
<name>A0A0F8ZH27_9ZZZZ</name>
<dbReference type="AlphaFoldDB" id="A0A0F8ZH27"/>
<accession>A0A0F8ZH27</accession>
<organism evidence="1">
    <name type="scientific">marine sediment metagenome</name>
    <dbReference type="NCBI Taxonomy" id="412755"/>
    <lineage>
        <taxon>unclassified sequences</taxon>
        <taxon>metagenomes</taxon>
        <taxon>ecological metagenomes</taxon>
    </lineage>
</organism>
<reference evidence="1" key="1">
    <citation type="journal article" date="2015" name="Nature">
        <title>Complex archaea that bridge the gap between prokaryotes and eukaryotes.</title>
        <authorList>
            <person name="Spang A."/>
            <person name="Saw J.H."/>
            <person name="Jorgensen S.L."/>
            <person name="Zaremba-Niedzwiedzka K."/>
            <person name="Martijn J."/>
            <person name="Lind A.E."/>
            <person name="van Eijk R."/>
            <person name="Schleper C."/>
            <person name="Guy L."/>
            <person name="Ettema T.J."/>
        </authorList>
    </citation>
    <scope>NUCLEOTIDE SEQUENCE</scope>
</reference>
<protein>
    <submittedName>
        <fullName evidence="1">Uncharacterized protein</fullName>
    </submittedName>
</protein>
<sequence length="38" mass="4285">MSVRAIPRMDDPAALLRGLGKETIEELEAFLEKNDIEL</sequence>
<proteinExistence type="predicted"/>